<dbReference type="OrthoDB" id="409763at2759"/>
<dbReference type="InterPro" id="IPR000582">
    <property type="entry name" value="Acyl-CoA-binding_protein"/>
</dbReference>
<dbReference type="InterPro" id="IPR022408">
    <property type="entry name" value="Acyl-CoA-binding_prot_CS"/>
</dbReference>
<dbReference type="PANTHER" id="PTHR43684">
    <property type="match status" value="1"/>
</dbReference>
<dbReference type="EnsemblMetazoa" id="tetur02g05980.1">
    <property type="protein sequence ID" value="tetur02g05980.1"/>
    <property type="gene ID" value="tetur02g05980"/>
</dbReference>
<dbReference type="Gene3D" id="3.90.226.10">
    <property type="entry name" value="2-enoyl-CoA Hydratase, Chain A, domain 1"/>
    <property type="match status" value="1"/>
</dbReference>
<feature type="domain" description="ACB" evidence="4">
    <location>
        <begin position="46"/>
        <end position="131"/>
    </location>
</feature>
<dbReference type="GO" id="GO:0000062">
    <property type="term" value="F:fatty-acyl-CoA binding"/>
    <property type="evidence" value="ECO:0007669"/>
    <property type="project" value="InterPro"/>
</dbReference>
<keyword evidence="3" id="KW-0413">Isomerase</keyword>
<dbReference type="InterPro" id="IPR014748">
    <property type="entry name" value="Enoyl-CoA_hydra_C"/>
</dbReference>
<dbReference type="InterPro" id="IPR001753">
    <property type="entry name" value="Enoyl-CoA_hydra/iso"/>
</dbReference>
<keyword evidence="2" id="KW-0576">Peroxisome</keyword>
<dbReference type="EMBL" id="CAEY01000797">
    <property type="status" value="NOT_ANNOTATED_CDS"/>
    <property type="molecule type" value="Genomic_DNA"/>
</dbReference>
<dbReference type="InterPro" id="IPR051053">
    <property type="entry name" value="ECH/Chromodomain_protein"/>
</dbReference>
<dbReference type="InterPro" id="IPR014352">
    <property type="entry name" value="FERM/acyl-CoA-bd_prot_sf"/>
</dbReference>
<dbReference type="CDD" id="cd00435">
    <property type="entry name" value="ACBP"/>
    <property type="match status" value="1"/>
</dbReference>
<dbReference type="eggNOG" id="KOG0817">
    <property type="taxonomic scope" value="Eukaryota"/>
</dbReference>
<dbReference type="Proteomes" id="UP000015104">
    <property type="component" value="Unassembled WGS sequence"/>
</dbReference>
<name>T1JVV9_TETUR</name>
<organism evidence="5 6">
    <name type="scientific">Tetranychus urticae</name>
    <name type="common">Two-spotted spider mite</name>
    <dbReference type="NCBI Taxonomy" id="32264"/>
    <lineage>
        <taxon>Eukaryota</taxon>
        <taxon>Metazoa</taxon>
        <taxon>Ecdysozoa</taxon>
        <taxon>Arthropoda</taxon>
        <taxon>Chelicerata</taxon>
        <taxon>Arachnida</taxon>
        <taxon>Acari</taxon>
        <taxon>Acariformes</taxon>
        <taxon>Trombidiformes</taxon>
        <taxon>Prostigmata</taxon>
        <taxon>Eleutherengona</taxon>
        <taxon>Raphignathae</taxon>
        <taxon>Tetranychoidea</taxon>
        <taxon>Tetranychidae</taxon>
        <taxon>Tetranychus</taxon>
    </lineage>
</organism>
<reference evidence="6" key="1">
    <citation type="submission" date="2011-08" db="EMBL/GenBank/DDBJ databases">
        <authorList>
            <person name="Rombauts S."/>
        </authorList>
    </citation>
    <scope>NUCLEOTIDE SEQUENCE</scope>
    <source>
        <strain evidence="6">London</strain>
    </source>
</reference>
<dbReference type="STRING" id="32264.T1JVV9"/>
<dbReference type="GO" id="GO:0005777">
    <property type="term" value="C:peroxisome"/>
    <property type="evidence" value="ECO:0007669"/>
    <property type="project" value="UniProtKB-SubCell"/>
</dbReference>
<dbReference type="Gene3D" id="1.20.80.10">
    <property type="match status" value="1"/>
</dbReference>
<dbReference type="SUPFAM" id="SSF52096">
    <property type="entry name" value="ClpP/crotonase"/>
    <property type="match status" value="1"/>
</dbReference>
<dbReference type="PRINTS" id="PR00689">
    <property type="entry name" value="ACOABINDINGP"/>
</dbReference>
<dbReference type="AlphaFoldDB" id="T1JVV9"/>
<dbReference type="Gene3D" id="1.10.12.10">
    <property type="entry name" value="Lyase 2-enoyl-coa Hydratase, Chain A, domain 2"/>
    <property type="match status" value="1"/>
</dbReference>
<dbReference type="CDD" id="cd06558">
    <property type="entry name" value="crotonase-like"/>
    <property type="match status" value="1"/>
</dbReference>
<dbReference type="HOGENOM" id="CLU_009834_7_2_1"/>
<dbReference type="InterPro" id="IPR029045">
    <property type="entry name" value="ClpP/crotonase-like_dom_sf"/>
</dbReference>
<evidence type="ECO:0000256" key="2">
    <source>
        <dbReference type="ARBA" id="ARBA00023140"/>
    </source>
</evidence>
<dbReference type="FunFam" id="3.90.226.10:FF:000084">
    <property type="entry name" value="Enoyl-CoA delta isomerase 2, mitochondrial"/>
    <property type="match status" value="1"/>
</dbReference>
<dbReference type="eggNOG" id="KOG0016">
    <property type="taxonomic scope" value="Eukaryota"/>
</dbReference>
<gene>
    <name evidence="5" type="primary">107371410</name>
</gene>
<protein>
    <recommendedName>
        <fullName evidence="4">ACB domain-containing protein</fullName>
    </recommendedName>
</protein>
<proteinExistence type="predicted"/>
<dbReference type="PROSITE" id="PS51228">
    <property type="entry name" value="ACB_2"/>
    <property type="match status" value="1"/>
</dbReference>
<dbReference type="SUPFAM" id="SSF47027">
    <property type="entry name" value="Acyl-CoA binding protein"/>
    <property type="match status" value="1"/>
</dbReference>
<evidence type="ECO:0000256" key="3">
    <source>
        <dbReference type="ARBA" id="ARBA00023235"/>
    </source>
</evidence>
<accession>T1JVV9</accession>
<dbReference type="GO" id="GO:0004165">
    <property type="term" value="F:delta(3)-delta(2)-enoyl-CoA isomerase activity"/>
    <property type="evidence" value="ECO:0007669"/>
    <property type="project" value="UniProtKB-ARBA"/>
</dbReference>
<keyword evidence="6" id="KW-1185">Reference proteome</keyword>
<evidence type="ECO:0000313" key="6">
    <source>
        <dbReference type="Proteomes" id="UP000015104"/>
    </source>
</evidence>
<dbReference type="PANTHER" id="PTHR43684:SF1">
    <property type="entry name" value="ENOYL-COA DELTA ISOMERASE 2"/>
    <property type="match status" value="1"/>
</dbReference>
<dbReference type="PROSITE" id="PS00880">
    <property type="entry name" value="ACB_1"/>
    <property type="match status" value="1"/>
</dbReference>
<dbReference type="Pfam" id="PF00887">
    <property type="entry name" value="ACBP"/>
    <property type="match status" value="1"/>
</dbReference>
<reference evidence="5" key="2">
    <citation type="submission" date="2015-06" db="UniProtKB">
        <authorList>
            <consortium name="EnsemblMetazoa"/>
        </authorList>
    </citation>
    <scope>IDENTIFICATION</scope>
</reference>
<dbReference type="InterPro" id="IPR035984">
    <property type="entry name" value="Acyl-CoA-binding_sf"/>
</dbReference>
<evidence type="ECO:0000256" key="1">
    <source>
        <dbReference type="ARBA" id="ARBA00004275"/>
    </source>
</evidence>
<evidence type="ECO:0000259" key="4">
    <source>
        <dbReference type="PROSITE" id="PS51228"/>
    </source>
</evidence>
<dbReference type="Pfam" id="PF00378">
    <property type="entry name" value="ECH_1"/>
    <property type="match status" value="1"/>
</dbReference>
<comment type="subcellular location">
    <subcellularLocation>
        <location evidence="1">Peroxisome</location>
    </subcellularLocation>
</comment>
<evidence type="ECO:0000313" key="5">
    <source>
        <dbReference type="EnsemblMetazoa" id="tetur02g05980.1"/>
    </source>
</evidence>
<sequence length="408" mass="45315">MSFVYNSVNTVIRANRGLIFKYRSAVNNANISNFNVCKHFFSSNSVDDTFKMAVTQVAGLRSEPGNEVKLKLYALYKQATVGPCNADKPGMFDVVAKYKWEAWSKLGNKSKEESMEDYIKLVESLIKSIGLVESEAQNDKEAKPSTSSPEGMVITNKQGVLTLRLNRPEKKNALLTSMYHEITKNFNDAAKDDSVKMVVLTGTGDYFSSGNDLTNFQIKPTDDIAKLAKDSAGLLEDFVNAFIDFPKPLLAVVNGPAFGIMVTTLALCDNVICSDKATFQTPFLSTSQTPEGCSTYTFPRIMGTAKANAMLLFNQSLTAQEALQCGLVSKVIPHDQLDSYLDGLLYGNKGLLSFGSTITWRMGKPLIRTEEEKQIMKKINRIECLKLAETWLSPDFTQAMMKFFTRKK</sequence>